<dbReference type="PANTHER" id="PTHR31540:SF1">
    <property type="entry name" value="CENTROSOMAL PROTEIN OF 131 KDA"/>
    <property type="match status" value="1"/>
</dbReference>
<name>W8ATK2_CERCA</name>
<sequence length="1296" mass="147163">MDLCLRGSQINLVERQKPRPKYNSQTNLYQPSSASQLHSGYNVRVRPRSAQFFGKRSRSSPFLNRPQSAELSQFAVGTTGGAAGQLTGGNNCVSYCGRGGEYVADKFGRNKRYQSISSSSLLKLLLDEPIKRSWLCRGGVSSPETQSEQSSARKNSLAYYDYCKGTRTELVGVTSVGLDKFRKQQTASGESNRFNMSASTSRLSSGTSASSYARDKSAGSTASTSSLRATDYWQTNTISPHTAMLQKQAKPDLPGRVSFSKPNTDLRNEPELNLSDGEQEKHMPYERITSSPPTEVAISAPGPATPPAAAGFKSKPEFAAPKSVYNELPSSAGAKKSVHFGASAGGEGILAETYEYPKCPSENCSCSTRSSSTASSTQDIAMEGKCACVASTCKFSAEQLVRRSILSDMEFMVKEDAPQKSPSNEELKVIRDYKSVVGDQLENSVVKQILEEDKAKFGSYENSNNALDLPTYLDKYVSPTKPSVYNVKPNNLIEANSSTNYKNGSKKQLVPSAGNEINKTENNLENNLKMQSPYTATSDTVINNYLKVAATTPLMTKKKENNRPNSGEKQLRNNSKRPPVAASNNQHTISETSGNAKLKKATSFGSLREDSNLTEFNLDKVDSWMSMHGGGSMHERKTLSKHKSLDADFEKLAGDEGVHEQTDLLAEREADEQADSVSQVSTKSEGESTYDEIVSVIKEIDEDKKKDNYAERAVNELELKLHSTPDTVALPSARSEKIAEAETESPDKYKDILTYLDTVEDSCDRTLLETRRSIPESNRSEMEFVVEPDIAEDVPKLADLLMLPNHQLARRIIALSLRANELANAVYLSKEHVIKVRTEKQKSIRTEKANAANRMREQKKHYETIVKRHQGFIEQLLKDKGSLCEKVAALTRRLESQNQAWEHKLETEVTRVKETTLAGEKIRRERWVRENTKKIKELTVKGLEAEINRMTCNHQREINELKQAHQQQLLDSLEEARIKHEQIENSIRESCAQDRESIIEKERLAIRERFERQLEEERKCFDEQRQKLIEDFNVERARLQNELKVKDANFQVRRQELQHEKEMELEQTVAELQEKMFKQEEKYQNRINTIEKQYEADFELWKRDYENECKVTQVDKENTIRQHYRAERDRQIDAIVSRMDAEAQKHAEEHEIKLSRLKEKYEKDLELVENAERSLREKYAETRSALAEVDAQVRNSEAEIKQLRMELEHSKKMCNDFISERDQLRDNLRNEMQSEAAAIKSERDNEIQKIHKRVQQAIEKKDATIDLLQKENGSLRERCLKLEAVIRQQRKDYCVK</sequence>
<feature type="coiled-coil region" evidence="1">
    <location>
        <begin position="940"/>
        <end position="1082"/>
    </location>
</feature>
<dbReference type="GO" id="GO:0005929">
    <property type="term" value="C:cilium"/>
    <property type="evidence" value="ECO:0007669"/>
    <property type="project" value="GOC"/>
</dbReference>
<evidence type="ECO:0000313" key="3">
    <source>
        <dbReference type="EMBL" id="JAB89537.1"/>
    </source>
</evidence>
<reference evidence="3" key="1">
    <citation type="submission" date="2013-07" db="EMBL/GenBank/DDBJ databases">
        <authorList>
            <person name="Geib S."/>
        </authorList>
    </citation>
    <scope>NUCLEOTIDE SEQUENCE</scope>
</reference>
<feature type="compositionally biased region" description="Polar residues" evidence="2">
    <location>
        <begin position="184"/>
        <end position="196"/>
    </location>
</feature>
<feature type="region of interest" description="Disordered" evidence="2">
    <location>
        <begin position="553"/>
        <end position="597"/>
    </location>
</feature>
<evidence type="ECO:0000256" key="1">
    <source>
        <dbReference type="SAM" id="Coils"/>
    </source>
</evidence>
<feature type="coiled-coil region" evidence="1">
    <location>
        <begin position="1140"/>
        <end position="1285"/>
    </location>
</feature>
<feature type="compositionally biased region" description="Polar residues" evidence="2">
    <location>
        <begin position="582"/>
        <end position="595"/>
    </location>
</feature>
<accession>W8ATK2</accession>
<keyword evidence="1" id="KW-0175">Coiled coil</keyword>
<gene>
    <name evidence="3" type="primary">AZI1</name>
</gene>
<dbReference type="GO" id="GO:0034451">
    <property type="term" value="C:centriolar satellite"/>
    <property type="evidence" value="ECO:0007669"/>
    <property type="project" value="TreeGrafter"/>
</dbReference>
<feature type="compositionally biased region" description="Low complexity" evidence="2">
    <location>
        <begin position="197"/>
        <end position="211"/>
    </location>
</feature>
<dbReference type="GO" id="GO:0035735">
    <property type="term" value="P:intraciliary transport involved in cilium assembly"/>
    <property type="evidence" value="ECO:0007669"/>
    <property type="project" value="InterPro"/>
</dbReference>
<feature type="region of interest" description="Disordered" evidence="2">
    <location>
        <begin position="184"/>
        <end position="226"/>
    </location>
</feature>
<feature type="region of interest" description="Disordered" evidence="2">
    <location>
        <begin position="246"/>
        <end position="280"/>
    </location>
</feature>
<evidence type="ECO:0000256" key="2">
    <source>
        <dbReference type="SAM" id="MobiDB-lite"/>
    </source>
</evidence>
<proteinExistence type="evidence at transcript level"/>
<dbReference type="EMBL" id="GAMC01017018">
    <property type="protein sequence ID" value="JAB89537.1"/>
    <property type="molecule type" value="mRNA"/>
</dbReference>
<dbReference type="PANTHER" id="PTHR31540">
    <property type="entry name" value="CENTROSOMAL PROTEIN OF 131 KDA"/>
    <property type="match status" value="1"/>
</dbReference>
<protein>
    <submittedName>
        <fullName evidence="3">5-azacytidine-induced protein 1</fullName>
    </submittedName>
</protein>
<organism evidence="3">
    <name type="scientific">Ceratitis capitata</name>
    <name type="common">Mediterranean fruit fly</name>
    <name type="synonym">Tephritis capitata</name>
    <dbReference type="NCBI Taxonomy" id="7213"/>
    <lineage>
        <taxon>Eukaryota</taxon>
        <taxon>Metazoa</taxon>
        <taxon>Ecdysozoa</taxon>
        <taxon>Arthropoda</taxon>
        <taxon>Hexapoda</taxon>
        <taxon>Insecta</taxon>
        <taxon>Pterygota</taxon>
        <taxon>Neoptera</taxon>
        <taxon>Endopterygota</taxon>
        <taxon>Diptera</taxon>
        <taxon>Brachycera</taxon>
        <taxon>Muscomorpha</taxon>
        <taxon>Tephritoidea</taxon>
        <taxon>Tephritidae</taxon>
        <taxon>Ceratitis</taxon>
        <taxon>Ceratitis</taxon>
    </lineage>
</organism>
<dbReference type="InterPro" id="IPR030465">
    <property type="entry name" value="CEP131"/>
</dbReference>
<dbReference type="GO" id="GO:0010824">
    <property type="term" value="P:regulation of centrosome duplication"/>
    <property type="evidence" value="ECO:0007669"/>
    <property type="project" value="TreeGrafter"/>
</dbReference>
<reference evidence="3" key="2">
    <citation type="journal article" date="2014" name="BMC Genomics">
        <title>A genomic perspective to assessing quality of mass-reared SIT flies used in Mediterranean fruit fly (Ceratitis capitata) eradication in California.</title>
        <authorList>
            <person name="Calla B."/>
            <person name="Hall B."/>
            <person name="Hou S."/>
            <person name="Geib S.M."/>
        </authorList>
    </citation>
    <scope>NUCLEOTIDE SEQUENCE</scope>
</reference>
<dbReference type="OrthoDB" id="197735at2759"/>